<dbReference type="InterPro" id="IPR001647">
    <property type="entry name" value="HTH_TetR"/>
</dbReference>
<evidence type="ECO:0000259" key="6">
    <source>
        <dbReference type="PROSITE" id="PS50977"/>
    </source>
</evidence>
<comment type="caution">
    <text evidence="7">The sequence shown here is derived from an EMBL/GenBank/DDBJ whole genome shotgun (WGS) entry which is preliminary data.</text>
</comment>
<evidence type="ECO:0000313" key="7">
    <source>
        <dbReference type="EMBL" id="MFC3674412.1"/>
    </source>
</evidence>
<dbReference type="EMBL" id="JBHRYJ010000001">
    <property type="protein sequence ID" value="MFC3674412.1"/>
    <property type="molecule type" value="Genomic_DNA"/>
</dbReference>
<feature type="DNA-binding region" description="H-T-H motif" evidence="4">
    <location>
        <begin position="34"/>
        <end position="53"/>
    </location>
</feature>
<dbReference type="InterPro" id="IPR036271">
    <property type="entry name" value="Tet_transcr_reg_TetR-rel_C_sf"/>
</dbReference>
<keyword evidence="1" id="KW-0805">Transcription regulation</keyword>
<dbReference type="Pfam" id="PF13305">
    <property type="entry name" value="TetR_C_33"/>
    <property type="match status" value="1"/>
</dbReference>
<evidence type="ECO:0000256" key="5">
    <source>
        <dbReference type="SAM" id="MobiDB-lite"/>
    </source>
</evidence>
<sequence length="215" mass="23764">MPKILSQDEIDAFRARLCAAAEKRFAAQGVAGVSLRQLAEDLGCSAMTPYRYFRDKDAIVAAVRTAALDSFSEALEQAARSSGSARRRGRAVGEAYIRFALDNPDRYRLMHDALQCDPGAFPDLARAQARSRRTLTDYIEDLVAEGTLQGDPQVLGHIFWATTHGLLSLQLAGRLDSRPDFDTLYRTAMRMLARGAAPDAAPDDHEKPARQRRRA</sequence>
<dbReference type="Pfam" id="PF00440">
    <property type="entry name" value="TetR_N"/>
    <property type="match status" value="1"/>
</dbReference>
<evidence type="ECO:0000256" key="3">
    <source>
        <dbReference type="ARBA" id="ARBA00023163"/>
    </source>
</evidence>
<dbReference type="PANTHER" id="PTHR30055:SF234">
    <property type="entry name" value="HTH-TYPE TRANSCRIPTIONAL REGULATOR BETI"/>
    <property type="match status" value="1"/>
</dbReference>
<accession>A0ABV7VC50</accession>
<dbReference type="PANTHER" id="PTHR30055">
    <property type="entry name" value="HTH-TYPE TRANSCRIPTIONAL REGULATOR RUTR"/>
    <property type="match status" value="1"/>
</dbReference>
<evidence type="ECO:0000313" key="8">
    <source>
        <dbReference type="Proteomes" id="UP001595711"/>
    </source>
</evidence>
<keyword evidence="2 4" id="KW-0238">DNA-binding</keyword>
<organism evidence="7 8">
    <name type="scientific">Ferrovibrio xuzhouensis</name>
    <dbReference type="NCBI Taxonomy" id="1576914"/>
    <lineage>
        <taxon>Bacteria</taxon>
        <taxon>Pseudomonadati</taxon>
        <taxon>Pseudomonadota</taxon>
        <taxon>Alphaproteobacteria</taxon>
        <taxon>Rhodospirillales</taxon>
        <taxon>Rhodospirillaceae</taxon>
        <taxon>Ferrovibrio</taxon>
    </lineage>
</organism>
<dbReference type="SUPFAM" id="SSF46689">
    <property type="entry name" value="Homeodomain-like"/>
    <property type="match status" value="1"/>
</dbReference>
<name>A0ABV7VC50_9PROT</name>
<reference evidence="8" key="1">
    <citation type="journal article" date="2019" name="Int. J. Syst. Evol. Microbiol.">
        <title>The Global Catalogue of Microorganisms (GCM) 10K type strain sequencing project: providing services to taxonomists for standard genome sequencing and annotation.</title>
        <authorList>
            <consortium name="The Broad Institute Genomics Platform"/>
            <consortium name="The Broad Institute Genome Sequencing Center for Infectious Disease"/>
            <person name="Wu L."/>
            <person name="Ma J."/>
        </authorList>
    </citation>
    <scope>NUCLEOTIDE SEQUENCE [LARGE SCALE GENOMIC DNA]</scope>
    <source>
        <strain evidence="8">KCTC 42182</strain>
    </source>
</reference>
<proteinExistence type="predicted"/>
<evidence type="ECO:0000256" key="4">
    <source>
        <dbReference type="PROSITE-ProRule" id="PRU00335"/>
    </source>
</evidence>
<dbReference type="InterPro" id="IPR025996">
    <property type="entry name" value="MT1864/Rv1816-like_C"/>
</dbReference>
<keyword evidence="3" id="KW-0804">Transcription</keyword>
<keyword evidence="8" id="KW-1185">Reference proteome</keyword>
<evidence type="ECO:0000256" key="1">
    <source>
        <dbReference type="ARBA" id="ARBA00023015"/>
    </source>
</evidence>
<dbReference type="InterPro" id="IPR050109">
    <property type="entry name" value="HTH-type_TetR-like_transc_reg"/>
</dbReference>
<dbReference type="InterPro" id="IPR009057">
    <property type="entry name" value="Homeodomain-like_sf"/>
</dbReference>
<feature type="region of interest" description="Disordered" evidence="5">
    <location>
        <begin position="195"/>
        <end position="215"/>
    </location>
</feature>
<feature type="domain" description="HTH tetR-type" evidence="6">
    <location>
        <begin position="11"/>
        <end position="71"/>
    </location>
</feature>
<dbReference type="Proteomes" id="UP001595711">
    <property type="component" value="Unassembled WGS sequence"/>
</dbReference>
<dbReference type="RefSeq" id="WP_379721334.1">
    <property type="nucleotide sequence ID" value="NZ_JBHRYJ010000001.1"/>
</dbReference>
<dbReference type="PROSITE" id="PS50977">
    <property type="entry name" value="HTH_TETR_2"/>
    <property type="match status" value="1"/>
</dbReference>
<dbReference type="SUPFAM" id="SSF48498">
    <property type="entry name" value="Tetracyclin repressor-like, C-terminal domain"/>
    <property type="match status" value="1"/>
</dbReference>
<protein>
    <submittedName>
        <fullName evidence="7">TetR/AcrR family transcriptional regulator</fullName>
    </submittedName>
</protein>
<evidence type="ECO:0000256" key="2">
    <source>
        <dbReference type="ARBA" id="ARBA00023125"/>
    </source>
</evidence>
<gene>
    <name evidence="7" type="ORF">ACFOOQ_02590</name>
</gene>
<dbReference type="Gene3D" id="1.10.357.10">
    <property type="entry name" value="Tetracycline Repressor, domain 2"/>
    <property type="match status" value="1"/>
</dbReference>